<accession>A0A9X1QVC1</accession>
<feature type="domain" description="CAAX prenyl protease 2/Lysostaphin resistance protein A-like" evidence="2">
    <location>
        <begin position="112"/>
        <end position="214"/>
    </location>
</feature>
<evidence type="ECO:0000313" key="3">
    <source>
        <dbReference type="EMBL" id="MCG2417808.1"/>
    </source>
</evidence>
<proteinExistence type="predicted"/>
<dbReference type="Proteomes" id="UP001139461">
    <property type="component" value="Unassembled WGS sequence"/>
</dbReference>
<feature type="transmembrane region" description="Helical" evidence="1">
    <location>
        <begin position="148"/>
        <end position="166"/>
    </location>
</feature>
<dbReference type="PANTHER" id="PTHR36435">
    <property type="entry name" value="SLR1288 PROTEIN"/>
    <property type="match status" value="1"/>
</dbReference>
<organism evidence="3 4">
    <name type="scientific">Aequorivita vitellina</name>
    <dbReference type="NCBI Taxonomy" id="2874475"/>
    <lineage>
        <taxon>Bacteria</taxon>
        <taxon>Pseudomonadati</taxon>
        <taxon>Bacteroidota</taxon>
        <taxon>Flavobacteriia</taxon>
        <taxon>Flavobacteriales</taxon>
        <taxon>Flavobacteriaceae</taxon>
        <taxon>Aequorivita</taxon>
    </lineage>
</organism>
<feature type="transmembrane region" description="Helical" evidence="1">
    <location>
        <begin position="107"/>
        <end position="127"/>
    </location>
</feature>
<keyword evidence="1" id="KW-1133">Transmembrane helix</keyword>
<dbReference type="GO" id="GO:0008237">
    <property type="term" value="F:metallopeptidase activity"/>
    <property type="evidence" value="ECO:0007669"/>
    <property type="project" value="UniProtKB-KW"/>
</dbReference>
<feature type="transmembrane region" description="Helical" evidence="1">
    <location>
        <begin position="45"/>
        <end position="63"/>
    </location>
</feature>
<dbReference type="GO" id="GO:0004175">
    <property type="term" value="F:endopeptidase activity"/>
    <property type="evidence" value="ECO:0007669"/>
    <property type="project" value="UniProtKB-ARBA"/>
</dbReference>
<sequence length="283" mass="31451">MTSNLKNQSPFVITIAVLAVTAFIMVMPVEALFGKIPNDDFKLEYLSLTFKMGLIFPIAYSLIKSLKLQSLAGLSRPFPWRFGYLNLIPGYLIAIALLGLLGKDLSAIAPFNLMLLLIGCLIVGFAEEYLFRGLLQSLFLNKYGLRKNGILISILLSSILFGLFHLLNLTRNDNVGQVLIQVVFATFIGFFFGVMVLKTNRLNPLAITHGLINFSFSIAFLPGLKTVQEEVSGPVSLAPIILTLPLFIIAFLIFKKTDKKGIAKKLEMAKPETHAIRAERKWL</sequence>
<dbReference type="GO" id="GO:0080120">
    <property type="term" value="P:CAAX-box protein maturation"/>
    <property type="evidence" value="ECO:0007669"/>
    <property type="project" value="UniProtKB-ARBA"/>
</dbReference>
<evidence type="ECO:0000313" key="4">
    <source>
        <dbReference type="Proteomes" id="UP001139461"/>
    </source>
</evidence>
<evidence type="ECO:0000259" key="2">
    <source>
        <dbReference type="Pfam" id="PF02517"/>
    </source>
</evidence>
<dbReference type="AlphaFoldDB" id="A0A9X1QVC1"/>
<dbReference type="PANTHER" id="PTHR36435:SF1">
    <property type="entry name" value="CAAX AMINO TERMINAL PROTEASE FAMILY PROTEIN"/>
    <property type="match status" value="1"/>
</dbReference>
<dbReference type="InterPro" id="IPR052710">
    <property type="entry name" value="CAAX_protease"/>
</dbReference>
<dbReference type="EMBL" id="JAIRBA010000003">
    <property type="protein sequence ID" value="MCG2417808.1"/>
    <property type="molecule type" value="Genomic_DNA"/>
</dbReference>
<keyword evidence="3" id="KW-0378">Hydrolase</keyword>
<dbReference type="InterPro" id="IPR003675">
    <property type="entry name" value="Rce1/LyrA-like_dom"/>
</dbReference>
<dbReference type="RefSeq" id="WP_237601628.1">
    <property type="nucleotide sequence ID" value="NZ_JAIRBA010000003.1"/>
</dbReference>
<feature type="transmembrane region" description="Helical" evidence="1">
    <location>
        <begin position="84"/>
        <end position="101"/>
    </location>
</feature>
<evidence type="ECO:0000256" key="1">
    <source>
        <dbReference type="SAM" id="Phobius"/>
    </source>
</evidence>
<comment type="caution">
    <text evidence="3">The sequence shown here is derived from an EMBL/GenBank/DDBJ whole genome shotgun (WGS) entry which is preliminary data.</text>
</comment>
<feature type="transmembrane region" description="Helical" evidence="1">
    <location>
        <begin position="12"/>
        <end position="33"/>
    </location>
</feature>
<name>A0A9X1QVC1_9FLAO</name>
<keyword evidence="1" id="KW-0472">Membrane</keyword>
<keyword evidence="3" id="KW-0645">Protease</keyword>
<protein>
    <submittedName>
        <fullName evidence="3">CPBP family intramembrane metalloprotease</fullName>
    </submittedName>
</protein>
<dbReference type="Pfam" id="PF02517">
    <property type="entry name" value="Rce1-like"/>
    <property type="match status" value="1"/>
</dbReference>
<keyword evidence="1" id="KW-0812">Transmembrane</keyword>
<feature type="transmembrane region" description="Helical" evidence="1">
    <location>
        <begin position="178"/>
        <end position="197"/>
    </location>
</feature>
<gene>
    <name evidence="3" type="ORF">K8089_02155</name>
</gene>
<keyword evidence="4" id="KW-1185">Reference proteome</keyword>
<feature type="transmembrane region" description="Helical" evidence="1">
    <location>
        <begin position="236"/>
        <end position="254"/>
    </location>
</feature>
<keyword evidence="3" id="KW-0482">Metalloprotease</keyword>
<reference evidence="3" key="1">
    <citation type="submission" date="2021-09" db="EMBL/GenBank/DDBJ databases">
        <title>Genome of Aequorivita sp. strain F47161.</title>
        <authorList>
            <person name="Wang Y."/>
        </authorList>
    </citation>
    <scope>NUCLEOTIDE SEQUENCE</scope>
    <source>
        <strain evidence="3">F47161</strain>
    </source>
</reference>